<sequence>MRRTSIHPQAGSIAQTRPEAQMIKKIREGLQDECFLKDSLSTGKSFIVKKVRRQAIPLMRRQPLEALILNEVLGRHKRLINLIDWQLLSADIRGPS</sequence>
<name>A0ABR4BE02_9LECA</name>
<evidence type="ECO:0000313" key="2">
    <source>
        <dbReference type="Proteomes" id="UP001590951"/>
    </source>
</evidence>
<organism evidence="1 2">
    <name type="scientific">Lepraria finkii</name>
    <dbReference type="NCBI Taxonomy" id="1340010"/>
    <lineage>
        <taxon>Eukaryota</taxon>
        <taxon>Fungi</taxon>
        <taxon>Dikarya</taxon>
        <taxon>Ascomycota</taxon>
        <taxon>Pezizomycotina</taxon>
        <taxon>Lecanoromycetes</taxon>
        <taxon>OSLEUM clade</taxon>
        <taxon>Lecanoromycetidae</taxon>
        <taxon>Lecanorales</taxon>
        <taxon>Lecanorineae</taxon>
        <taxon>Stereocaulaceae</taxon>
        <taxon>Lepraria</taxon>
    </lineage>
</organism>
<accession>A0ABR4BE02</accession>
<proteinExistence type="predicted"/>
<evidence type="ECO:0000313" key="1">
    <source>
        <dbReference type="EMBL" id="KAL2055653.1"/>
    </source>
</evidence>
<protein>
    <submittedName>
        <fullName evidence="1">Uncharacterized protein</fullName>
    </submittedName>
</protein>
<gene>
    <name evidence="1" type="ORF">ABVK25_003895</name>
</gene>
<reference evidence="1 2" key="1">
    <citation type="submission" date="2024-09" db="EMBL/GenBank/DDBJ databases">
        <title>Rethinking Asexuality: The Enigmatic Case of Functional Sexual Genes in Lepraria (Stereocaulaceae).</title>
        <authorList>
            <person name="Doellman M."/>
            <person name="Sun Y."/>
            <person name="Barcenas-Pena A."/>
            <person name="Lumbsch H.T."/>
            <person name="Grewe F."/>
        </authorList>
    </citation>
    <scope>NUCLEOTIDE SEQUENCE [LARGE SCALE GENOMIC DNA]</scope>
    <source>
        <strain evidence="1 2">Grewe 0041</strain>
    </source>
</reference>
<dbReference type="Proteomes" id="UP001590951">
    <property type="component" value="Unassembled WGS sequence"/>
</dbReference>
<dbReference type="EMBL" id="JBHFEH010000010">
    <property type="protein sequence ID" value="KAL2055653.1"/>
    <property type="molecule type" value="Genomic_DNA"/>
</dbReference>
<keyword evidence="2" id="KW-1185">Reference proteome</keyword>
<comment type="caution">
    <text evidence="1">The sequence shown here is derived from an EMBL/GenBank/DDBJ whole genome shotgun (WGS) entry which is preliminary data.</text>
</comment>